<name>A0A250XJU8_9CHLO</name>
<organism evidence="1 2">
    <name type="scientific">Chlamydomonas eustigma</name>
    <dbReference type="NCBI Taxonomy" id="1157962"/>
    <lineage>
        <taxon>Eukaryota</taxon>
        <taxon>Viridiplantae</taxon>
        <taxon>Chlorophyta</taxon>
        <taxon>core chlorophytes</taxon>
        <taxon>Chlorophyceae</taxon>
        <taxon>CS clade</taxon>
        <taxon>Chlamydomonadales</taxon>
        <taxon>Chlamydomonadaceae</taxon>
        <taxon>Chlamydomonas</taxon>
    </lineage>
</organism>
<dbReference type="Proteomes" id="UP000232323">
    <property type="component" value="Unassembled WGS sequence"/>
</dbReference>
<dbReference type="EMBL" id="BEGY01000097">
    <property type="protein sequence ID" value="GAX83354.1"/>
    <property type="molecule type" value="Genomic_DNA"/>
</dbReference>
<sequence>MAGHTRPSRNEAPTSPMCAHFEALKKFIVETSGFEFVEEGLKKKKGYAGLKPGDFVTFGIDTYRNFNLDDKRSKNITSSVINATAAPTILVQLGHLRS</sequence>
<keyword evidence="2" id="KW-1185">Reference proteome</keyword>
<evidence type="ECO:0000313" key="1">
    <source>
        <dbReference type="EMBL" id="GAX83354.1"/>
    </source>
</evidence>
<evidence type="ECO:0000313" key="2">
    <source>
        <dbReference type="Proteomes" id="UP000232323"/>
    </source>
</evidence>
<gene>
    <name evidence="1" type="ORF">CEUSTIGMA_g10779.t1</name>
</gene>
<reference evidence="1 2" key="1">
    <citation type="submission" date="2017-08" db="EMBL/GenBank/DDBJ databases">
        <title>Acidophilic green algal genome provides insights into adaptation to an acidic environment.</title>
        <authorList>
            <person name="Hirooka S."/>
            <person name="Hirose Y."/>
            <person name="Kanesaki Y."/>
            <person name="Higuchi S."/>
            <person name="Fujiwara T."/>
            <person name="Onuma R."/>
            <person name="Era A."/>
            <person name="Ohbayashi R."/>
            <person name="Uzuka A."/>
            <person name="Nozaki H."/>
            <person name="Yoshikawa H."/>
            <person name="Miyagishima S.Y."/>
        </authorList>
    </citation>
    <scope>NUCLEOTIDE SEQUENCE [LARGE SCALE GENOMIC DNA]</scope>
    <source>
        <strain evidence="1 2">NIES-2499</strain>
    </source>
</reference>
<accession>A0A250XJU8</accession>
<comment type="caution">
    <text evidence="1">The sequence shown here is derived from an EMBL/GenBank/DDBJ whole genome shotgun (WGS) entry which is preliminary data.</text>
</comment>
<dbReference type="AlphaFoldDB" id="A0A250XJU8"/>
<protein>
    <submittedName>
        <fullName evidence="1">Uncharacterized protein</fullName>
    </submittedName>
</protein>
<proteinExistence type="predicted"/>